<protein>
    <submittedName>
        <fullName evidence="2">Uncharacterized protein</fullName>
    </submittedName>
</protein>
<evidence type="ECO:0000256" key="1">
    <source>
        <dbReference type="SAM" id="MobiDB-lite"/>
    </source>
</evidence>
<comment type="caution">
    <text evidence="2">The sequence shown here is derived from an EMBL/GenBank/DDBJ whole genome shotgun (WGS) entry which is preliminary data.</text>
</comment>
<feature type="compositionally biased region" description="Basic residues" evidence="1">
    <location>
        <begin position="268"/>
        <end position="283"/>
    </location>
</feature>
<evidence type="ECO:0000313" key="2">
    <source>
        <dbReference type="EMBL" id="KAF5350220.1"/>
    </source>
</evidence>
<feature type="compositionally biased region" description="Acidic residues" evidence="1">
    <location>
        <begin position="247"/>
        <end position="258"/>
    </location>
</feature>
<feature type="compositionally biased region" description="Low complexity" evidence="1">
    <location>
        <begin position="284"/>
        <end position="302"/>
    </location>
</feature>
<organism evidence="2 3">
    <name type="scientific">Tetrapyrgos nigripes</name>
    <dbReference type="NCBI Taxonomy" id="182062"/>
    <lineage>
        <taxon>Eukaryota</taxon>
        <taxon>Fungi</taxon>
        <taxon>Dikarya</taxon>
        <taxon>Basidiomycota</taxon>
        <taxon>Agaricomycotina</taxon>
        <taxon>Agaricomycetes</taxon>
        <taxon>Agaricomycetidae</taxon>
        <taxon>Agaricales</taxon>
        <taxon>Marasmiineae</taxon>
        <taxon>Marasmiaceae</taxon>
        <taxon>Tetrapyrgos</taxon>
    </lineage>
</organism>
<name>A0A8H5CYG0_9AGAR</name>
<feature type="region of interest" description="Disordered" evidence="1">
    <location>
        <begin position="95"/>
        <end position="120"/>
    </location>
</feature>
<accession>A0A8H5CYG0</accession>
<dbReference type="EMBL" id="JAACJM010000076">
    <property type="protein sequence ID" value="KAF5350220.1"/>
    <property type="molecule type" value="Genomic_DNA"/>
</dbReference>
<feature type="compositionally biased region" description="Basic residues" evidence="1">
    <location>
        <begin position="196"/>
        <end position="213"/>
    </location>
</feature>
<sequence>MVFVLFGRVWHCIGNVRRIDLLSDSFVLCLSAVACSPFLWPIKGPIHSFPSFFYLHRHSPTLGSSSSASRRLSSTSPNSVQATILLQESNMDSPMFSEKPLASSSSSSKPGTAWESRKRSLENDPWATKIDARGLTCLGCHRRIKLSEKSEYDNYHWSVHKSRCKFITPKNTTASAKRSIGRRPRSSVIVDEPKSTRKTRSHVTTRTVTRKKASVTPSAHSTSTHPPVHVSPDDDPFMSTPTPPLTSDDDEDSSEEDIIMTSPEQRPRTRHQHSQKQKQKQRPQKLVQPDHLSDSSELSSVPPSRPRSEPNGLERIDAELRKIGEWVFDIDEYLYRVHGVRQKILADLLDENWRDWSCARLHEPVFESFPAPVAGSGAGAAAALTPPMDSLSLF</sequence>
<gene>
    <name evidence="2" type="ORF">D9758_007781</name>
</gene>
<keyword evidence="3" id="KW-1185">Reference proteome</keyword>
<feature type="region of interest" description="Disordered" evidence="1">
    <location>
        <begin position="172"/>
        <end position="313"/>
    </location>
</feature>
<dbReference type="Proteomes" id="UP000559256">
    <property type="component" value="Unassembled WGS sequence"/>
</dbReference>
<proteinExistence type="predicted"/>
<evidence type="ECO:0000313" key="3">
    <source>
        <dbReference type="Proteomes" id="UP000559256"/>
    </source>
</evidence>
<reference evidence="2 3" key="1">
    <citation type="journal article" date="2020" name="ISME J.">
        <title>Uncovering the hidden diversity of litter-decomposition mechanisms in mushroom-forming fungi.</title>
        <authorList>
            <person name="Floudas D."/>
            <person name="Bentzer J."/>
            <person name="Ahren D."/>
            <person name="Johansson T."/>
            <person name="Persson P."/>
            <person name="Tunlid A."/>
        </authorList>
    </citation>
    <scope>NUCLEOTIDE SEQUENCE [LARGE SCALE GENOMIC DNA]</scope>
    <source>
        <strain evidence="2 3">CBS 291.85</strain>
    </source>
</reference>
<dbReference type="AlphaFoldDB" id="A0A8H5CYG0"/>
<dbReference type="OrthoDB" id="3268830at2759"/>